<feature type="signal peptide" evidence="2">
    <location>
        <begin position="1"/>
        <end position="20"/>
    </location>
</feature>
<dbReference type="Proteomes" id="UP000789390">
    <property type="component" value="Unassembled WGS sequence"/>
</dbReference>
<keyword evidence="4" id="KW-1185">Reference proteome</keyword>
<feature type="chain" id="PRO_5035249017" evidence="2">
    <location>
        <begin position="21"/>
        <end position="191"/>
    </location>
</feature>
<protein>
    <submittedName>
        <fullName evidence="3">Uncharacterized protein</fullName>
    </submittedName>
</protein>
<comment type="caution">
    <text evidence="3">The sequence shown here is derived from an EMBL/GenBank/DDBJ whole genome shotgun (WGS) entry which is preliminary data.</text>
</comment>
<reference evidence="3" key="1">
    <citation type="submission" date="2021-11" db="EMBL/GenBank/DDBJ databases">
        <authorList>
            <person name="Schell T."/>
        </authorList>
    </citation>
    <scope>NUCLEOTIDE SEQUENCE</scope>
    <source>
        <strain evidence="3">M5</strain>
    </source>
</reference>
<organism evidence="3 4">
    <name type="scientific">Daphnia galeata</name>
    <dbReference type="NCBI Taxonomy" id="27404"/>
    <lineage>
        <taxon>Eukaryota</taxon>
        <taxon>Metazoa</taxon>
        <taxon>Ecdysozoa</taxon>
        <taxon>Arthropoda</taxon>
        <taxon>Crustacea</taxon>
        <taxon>Branchiopoda</taxon>
        <taxon>Diplostraca</taxon>
        <taxon>Cladocera</taxon>
        <taxon>Anomopoda</taxon>
        <taxon>Daphniidae</taxon>
        <taxon>Daphnia</taxon>
    </lineage>
</organism>
<evidence type="ECO:0000313" key="4">
    <source>
        <dbReference type="Proteomes" id="UP000789390"/>
    </source>
</evidence>
<evidence type="ECO:0000256" key="2">
    <source>
        <dbReference type="SAM" id="SignalP"/>
    </source>
</evidence>
<keyword evidence="2" id="KW-0732">Signal</keyword>
<evidence type="ECO:0000256" key="1">
    <source>
        <dbReference type="SAM" id="MobiDB-lite"/>
    </source>
</evidence>
<accession>A0A8J2WM89</accession>
<dbReference type="AlphaFoldDB" id="A0A8J2WM89"/>
<proteinExistence type="predicted"/>
<feature type="compositionally biased region" description="Polar residues" evidence="1">
    <location>
        <begin position="41"/>
        <end position="51"/>
    </location>
</feature>
<feature type="region of interest" description="Disordered" evidence="1">
    <location>
        <begin position="41"/>
        <end position="60"/>
    </location>
</feature>
<sequence length="191" mass="20763">MWRYMVFCLIVLCSICKHSSQSPQSSFFGWPSSEAEVLKTNSQTRLSNTSGPEKDVTQSSHLSVESQLSSEMVPSKSQILKNLQENINSTAYNTSEFLQKDSLTPGLTNYLSDELSSFLSTGVVFLGAALGRGGCDLKAACLAGTFVPRIQGRDIAVVAAEPLVPEVWKNFYEAAKSSIIQGQDCSQFDCA</sequence>
<evidence type="ECO:0000313" key="3">
    <source>
        <dbReference type="EMBL" id="CAH0108255.1"/>
    </source>
</evidence>
<gene>
    <name evidence="3" type="ORF">DGAL_LOCUS11626</name>
</gene>
<dbReference type="OrthoDB" id="6345106at2759"/>
<name>A0A8J2WM89_9CRUS</name>
<dbReference type="EMBL" id="CAKKLH010000282">
    <property type="protein sequence ID" value="CAH0108255.1"/>
    <property type="molecule type" value="Genomic_DNA"/>
</dbReference>